<organism evidence="2 3">
    <name type="scientific">Streptosporangium becharense</name>
    <dbReference type="NCBI Taxonomy" id="1816182"/>
    <lineage>
        <taxon>Bacteria</taxon>
        <taxon>Bacillati</taxon>
        <taxon>Actinomycetota</taxon>
        <taxon>Actinomycetes</taxon>
        <taxon>Streptosporangiales</taxon>
        <taxon>Streptosporangiaceae</taxon>
        <taxon>Streptosporangium</taxon>
    </lineage>
</organism>
<gene>
    <name evidence="2" type="ORF">F4562_004631</name>
</gene>
<accession>A0A7W9IIX0</accession>
<name>A0A7W9IIX0_9ACTN</name>
<evidence type="ECO:0008006" key="4">
    <source>
        <dbReference type="Google" id="ProtNLM"/>
    </source>
</evidence>
<reference evidence="2 3" key="1">
    <citation type="submission" date="2020-08" db="EMBL/GenBank/DDBJ databases">
        <title>Sequencing the genomes of 1000 actinobacteria strains.</title>
        <authorList>
            <person name="Klenk H.-P."/>
        </authorList>
    </citation>
    <scope>NUCLEOTIDE SEQUENCE [LARGE SCALE GENOMIC DNA]</scope>
    <source>
        <strain evidence="2 3">DSM 46887</strain>
    </source>
</reference>
<evidence type="ECO:0000313" key="3">
    <source>
        <dbReference type="Proteomes" id="UP000540685"/>
    </source>
</evidence>
<keyword evidence="3" id="KW-1185">Reference proteome</keyword>
<dbReference type="EMBL" id="JACHMP010000001">
    <property type="protein sequence ID" value="MBB5821569.1"/>
    <property type="molecule type" value="Genomic_DNA"/>
</dbReference>
<keyword evidence="1" id="KW-0732">Signal</keyword>
<evidence type="ECO:0000256" key="1">
    <source>
        <dbReference type="SAM" id="SignalP"/>
    </source>
</evidence>
<dbReference type="Proteomes" id="UP000540685">
    <property type="component" value="Unassembled WGS sequence"/>
</dbReference>
<feature type="chain" id="PRO_5030813393" description="Ig-like domain-containing protein" evidence="1">
    <location>
        <begin position="32"/>
        <end position="699"/>
    </location>
</feature>
<dbReference type="RefSeq" id="WP_184541208.1">
    <property type="nucleotide sequence ID" value="NZ_JACHMP010000001.1"/>
</dbReference>
<proteinExistence type="predicted"/>
<evidence type="ECO:0000313" key="2">
    <source>
        <dbReference type="EMBL" id="MBB5821569.1"/>
    </source>
</evidence>
<protein>
    <recommendedName>
        <fullName evidence="4">Ig-like domain-containing protein</fullName>
    </recommendedName>
</protein>
<dbReference type="AlphaFoldDB" id="A0A7W9IIX0"/>
<sequence length="699" mass="74088">MKISKPWWRAALTAAATLSLSAGVLVGPAQAAAPVVRVAAVKASPARYTGSCPASTTFSASVSVKGATRLTYRWIRSDGTKGAVKTVRAGANVTVRERRTLAGSARGWQAVQVLSPRKLTSKRAYFSVTCDGAPGDGGVVVRPKPEPAPPKASAEVAASDFSGTCPVSGQSLKFTGTIRVSRVPAAVSYRWVDSDGGALGTERLWFSAKDATRRTVTSSRTFLAGQSGTRWIEILGPDGKVLSTSGKAPYRVTCAPPTTPTPPPATATVSDPWVNQAEYQGECARPLEFAFTATVSASKATKVAYRWIRSDGTVVPGEVDLKDGDLTRNITLTWPVADPAKVTGGSAQVQITSPGSVKSKPAKFAITCVKITFSEAKVASPAQPYTGPCPVTVRTTATITVTGGSALVYYKWKSPDASTQSEVISGSKTFTRDWPVTATSTGTTAFSAVAAGDYGHWKESAPIDWSITCKAAEPDRIAVSQAEITMEGDKPGPCTAQNPYWLTARAMVTAPKGMTYPLTVSYRWRWDDGGYWHEEKLTFSGPGTQQASHQWSASRSKSAKLWLEVDSPAQVKGEPGEYSLTCDGKPPVPNPGGRILSVTNPAITPADYTGQCPVDLKATATITVSAPISEPVEYVWRFDDATSSPTQKVTFPSGGPLTKTVEWKDWRAVKTSGKVTGYLQVLTPNTAVSERVSYSVTCT</sequence>
<comment type="caution">
    <text evidence="2">The sequence shown here is derived from an EMBL/GenBank/DDBJ whole genome shotgun (WGS) entry which is preliminary data.</text>
</comment>
<feature type="signal peptide" evidence="1">
    <location>
        <begin position="1"/>
        <end position="31"/>
    </location>
</feature>